<organism evidence="1 2">
    <name type="scientific">Diploptera punctata</name>
    <name type="common">Pacific beetle cockroach</name>
    <dbReference type="NCBI Taxonomy" id="6984"/>
    <lineage>
        <taxon>Eukaryota</taxon>
        <taxon>Metazoa</taxon>
        <taxon>Ecdysozoa</taxon>
        <taxon>Arthropoda</taxon>
        <taxon>Hexapoda</taxon>
        <taxon>Insecta</taxon>
        <taxon>Pterygota</taxon>
        <taxon>Neoptera</taxon>
        <taxon>Polyneoptera</taxon>
        <taxon>Dictyoptera</taxon>
        <taxon>Blattodea</taxon>
        <taxon>Blaberoidea</taxon>
        <taxon>Blaberidae</taxon>
        <taxon>Diplopterinae</taxon>
        <taxon>Diploptera</taxon>
    </lineage>
</organism>
<feature type="non-terminal residue" evidence="1">
    <location>
        <position position="56"/>
    </location>
</feature>
<accession>A0AAD8EK24</accession>
<evidence type="ECO:0000313" key="2">
    <source>
        <dbReference type="Proteomes" id="UP001233999"/>
    </source>
</evidence>
<reference evidence="1" key="2">
    <citation type="submission" date="2023-05" db="EMBL/GenBank/DDBJ databases">
        <authorList>
            <person name="Fouks B."/>
        </authorList>
    </citation>
    <scope>NUCLEOTIDE SEQUENCE</scope>
    <source>
        <strain evidence="1">Stay&amp;Tobe</strain>
        <tissue evidence="1">Testes</tissue>
    </source>
</reference>
<comment type="caution">
    <text evidence="1">The sequence shown here is derived from an EMBL/GenBank/DDBJ whole genome shotgun (WGS) entry which is preliminary data.</text>
</comment>
<reference evidence="1" key="1">
    <citation type="journal article" date="2023" name="IScience">
        <title>Live-bearing cockroach genome reveals convergent evolutionary mechanisms linked to viviparity in insects and beyond.</title>
        <authorList>
            <person name="Fouks B."/>
            <person name="Harrison M.C."/>
            <person name="Mikhailova A.A."/>
            <person name="Marchal E."/>
            <person name="English S."/>
            <person name="Carruthers M."/>
            <person name="Jennings E.C."/>
            <person name="Chiamaka E.L."/>
            <person name="Frigard R.A."/>
            <person name="Pippel M."/>
            <person name="Attardo G.M."/>
            <person name="Benoit J.B."/>
            <person name="Bornberg-Bauer E."/>
            <person name="Tobe S.S."/>
        </authorList>
    </citation>
    <scope>NUCLEOTIDE SEQUENCE</scope>
    <source>
        <strain evidence="1">Stay&amp;Tobe</strain>
    </source>
</reference>
<dbReference type="EMBL" id="JASPKZ010003836">
    <property type="protein sequence ID" value="KAJ9592407.1"/>
    <property type="molecule type" value="Genomic_DNA"/>
</dbReference>
<proteinExistence type="predicted"/>
<evidence type="ECO:0000313" key="1">
    <source>
        <dbReference type="EMBL" id="KAJ9592407.1"/>
    </source>
</evidence>
<keyword evidence="2" id="KW-1185">Reference proteome</keyword>
<protein>
    <submittedName>
        <fullName evidence="1">Uncharacterized protein</fullName>
    </submittedName>
</protein>
<gene>
    <name evidence="1" type="ORF">L9F63_015927</name>
</gene>
<feature type="non-terminal residue" evidence="1">
    <location>
        <position position="1"/>
    </location>
</feature>
<name>A0AAD8EK24_DIPPU</name>
<sequence>ANGILICWPIIVGPSRGMLYRRNIAENGHFLLLATWRGDLAEKRIMSDLEDFDHVF</sequence>
<dbReference type="Proteomes" id="UP001233999">
    <property type="component" value="Unassembled WGS sequence"/>
</dbReference>
<dbReference type="AlphaFoldDB" id="A0AAD8EK24"/>